<dbReference type="SUPFAM" id="SSF81321">
    <property type="entry name" value="Family A G protein-coupled receptor-like"/>
    <property type="match status" value="1"/>
</dbReference>
<evidence type="ECO:0000259" key="11">
    <source>
        <dbReference type="PROSITE" id="PS50262"/>
    </source>
</evidence>
<proteinExistence type="inferred from homology"/>
<evidence type="ECO:0000256" key="7">
    <source>
        <dbReference type="ARBA" id="ARBA00023170"/>
    </source>
</evidence>
<evidence type="ECO:0000313" key="13">
    <source>
        <dbReference type="Proteomes" id="UP000230750"/>
    </source>
</evidence>
<dbReference type="InterPro" id="IPR017452">
    <property type="entry name" value="GPCR_Rhodpsn_7TM"/>
</dbReference>
<keyword evidence="7 9" id="KW-0675">Receptor</keyword>
<evidence type="ECO:0000256" key="4">
    <source>
        <dbReference type="ARBA" id="ARBA00022989"/>
    </source>
</evidence>
<dbReference type="GO" id="GO:0004930">
    <property type="term" value="F:G protein-coupled receptor activity"/>
    <property type="evidence" value="ECO:0007669"/>
    <property type="project" value="UniProtKB-KW"/>
</dbReference>
<dbReference type="STRING" id="307972.A0A2G8KDT8"/>
<keyword evidence="2" id="KW-1003">Cell membrane</keyword>
<organism evidence="12 13">
    <name type="scientific">Stichopus japonicus</name>
    <name type="common">Sea cucumber</name>
    <dbReference type="NCBI Taxonomy" id="307972"/>
    <lineage>
        <taxon>Eukaryota</taxon>
        <taxon>Metazoa</taxon>
        <taxon>Echinodermata</taxon>
        <taxon>Eleutherozoa</taxon>
        <taxon>Echinozoa</taxon>
        <taxon>Holothuroidea</taxon>
        <taxon>Aspidochirotacea</taxon>
        <taxon>Aspidochirotida</taxon>
        <taxon>Stichopodidae</taxon>
        <taxon>Apostichopus</taxon>
    </lineage>
</organism>
<keyword evidence="13" id="KW-1185">Reference proteome</keyword>
<dbReference type="GO" id="GO:0005886">
    <property type="term" value="C:plasma membrane"/>
    <property type="evidence" value="ECO:0007669"/>
    <property type="project" value="UniProtKB-SubCell"/>
</dbReference>
<evidence type="ECO:0000256" key="6">
    <source>
        <dbReference type="ARBA" id="ARBA00023136"/>
    </source>
</evidence>
<accession>A0A2G8KDT8</accession>
<comment type="similarity">
    <text evidence="9">Belongs to the G-protein coupled receptor 1 family.</text>
</comment>
<dbReference type="InterPro" id="IPR000276">
    <property type="entry name" value="GPCR_Rhodpsn"/>
</dbReference>
<feature type="transmembrane region" description="Helical" evidence="10">
    <location>
        <begin position="64"/>
        <end position="82"/>
    </location>
</feature>
<dbReference type="PROSITE" id="PS50262">
    <property type="entry name" value="G_PROTEIN_RECEP_F1_2"/>
    <property type="match status" value="1"/>
</dbReference>
<dbReference type="Proteomes" id="UP000230750">
    <property type="component" value="Unassembled WGS sequence"/>
</dbReference>
<dbReference type="AlphaFoldDB" id="A0A2G8KDT8"/>
<dbReference type="Pfam" id="PF00001">
    <property type="entry name" value="7tm_1"/>
    <property type="match status" value="1"/>
</dbReference>
<dbReference type="PROSITE" id="PS00237">
    <property type="entry name" value="G_PROTEIN_RECEP_F1_1"/>
    <property type="match status" value="1"/>
</dbReference>
<evidence type="ECO:0000256" key="3">
    <source>
        <dbReference type="ARBA" id="ARBA00022692"/>
    </source>
</evidence>
<evidence type="ECO:0000256" key="8">
    <source>
        <dbReference type="ARBA" id="ARBA00023224"/>
    </source>
</evidence>
<feature type="transmembrane region" description="Helical" evidence="10">
    <location>
        <begin position="28"/>
        <end position="52"/>
    </location>
</feature>
<evidence type="ECO:0000256" key="1">
    <source>
        <dbReference type="ARBA" id="ARBA00004651"/>
    </source>
</evidence>
<dbReference type="PANTHER" id="PTHR24228">
    <property type="entry name" value="B2 BRADYKININ RECEPTOR/ANGIOTENSIN II RECEPTOR"/>
    <property type="match status" value="1"/>
</dbReference>
<gene>
    <name evidence="12" type="ORF">BSL78_16985</name>
</gene>
<evidence type="ECO:0000256" key="2">
    <source>
        <dbReference type="ARBA" id="ARBA00022475"/>
    </source>
</evidence>
<dbReference type="PRINTS" id="PR00237">
    <property type="entry name" value="GPCRRHODOPSN"/>
</dbReference>
<evidence type="ECO:0000313" key="12">
    <source>
        <dbReference type="EMBL" id="PIK46164.1"/>
    </source>
</evidence>
<feature type="transmembrane region" description="Helical" evidence="10">
    <location>
        <begin position="143"/>
        <end position="168"/>
    </location>
</feature>
<comment type="subcellular location">
    <subcellularLocation>
        <location evidence="1">Cell membrane</location>
        <topology evidence="1">Multi-pass membrane protein</topology>
    </subcellularLocation>
</comment>
<sequence>MAHQSTNFSMDNFRIDGMEIPYNHAAKVLIYSNYVCCGLGIPGNTLVILAVVLSKRVRNISTAFIVNLAIADLLTCCVAPIFSWVQGYDYYDPILEPVCQAVLVVVHSCIGASMYTLAAIAVNRFLVIISSRQLYEEIYQSKYVAVQIVVIWIIPISVAVLPSFVFGIGQQGYDFVLHTCAPVKDHPTTVVFNDILTFVLYPIPLTTIIFCYIGILVRVIIHNRKLAEHGVTRTSGNPSNENTQTR</sequence>
<evidence type="ECO:0000256" key="5">
    <source>
        <dbReference type="ARBA" id="ARBA00023040"/>
    </source>
</evidence>
<dbReference type="EMBL" id="MRZV01000662">
    <property type="protein sequence ID" value="PIK46164.1"/>
    <property type="molecule type" value="Genomic_DNA"/>
</dbReference>
<dbReference type="PANTHER" id="PTHR24228:SF72">
    <property type="entry name" value="G-PROTEIN COUPLED RECEPTORS FAMILY 1 PROFILE DOMAIN-CONTAINING PROTEIN"/>
    <property type="match status" value="1"/>
</dbReference>
<dbReference type="OrthoDB" id="10044919at2759"/>
<evidence type="ECO:0000256" key="9">
    <source>
        <dbReference type="RuleBase" id="RU000688"/>
    </source>
</evidence>
<feature type="domain" description="G-protein coupled receptors family 1 profile" evidence="11">
    <location>
        <begin position="43"/>
        <end position="246"/>
    </location>
</feature>
<evidence type="ECO:0000256" key="10">
    <source>
        <dbReference type="SAM" id="Phobius"/>
    </source>
</evidence>
<reference evidence="12 13" key="1">
    <citation type="journal article" date="2017" name="PLoS Biol.">
        <title>The sea cucumber genome provides insights into morphological evolution and visceral regeneration.</title>
        <authorList>
            <person name="Zhang X."/>
            <person name="Sun L."/>
            <person name="Yuan J."/>
            <person name="Sun Y."/>
            <person name="Gao Y."/>
            <person name="Zhang L."/>
            <person name="Li S."/>
            <person name="Dai H."/>
            <person name="Hamel J.F."/>
            <person name="Liu C."/>
            <person name="Yu Y."/>
            <person name="Liu S."/>
            <person name="Lin W."/>
            <person name="Guo K."/>
            <person name="Jin S."/>
            <person name="Xu P."/>
            <person name="Storey K.B."/>
            <person name="Huan P."/>
            <person name="Zhang T."/>
            <person name="Zhou Y."/>
            <person name="Zhang J."/>
            <person name="Lin C."/>
            <person name="Li X."/>
            <person name="Xing L."/>
            <person name="Huo D."/>
            <person name="Sun M."/>
            <person name="Wang L."/>
            <person name="Mercier A."/>
            <person name="Li F."/>
            <person name="Yang H."/>
            <person name="Xiang J."/>
        </authorList>
    </citation>
    <scope>NUCLEOTIDE SEQUENCE [LARGE SCALE GENOMIC DNA]</scope>
    <source>
        <strain evidence="12">Shaxun</strain>
        <tissue evidence="12">Muscle</tissue>
    </source>
</reference>
<keyword evidence="4 10" id="KW-1133">Transmembrane helix</keyword>
<keyword evidence="3 9" id="KW-0812">Transmembrane</keyword>
<name>A0A2G8KDT8_STIJA</name>
<comment type="caution">
    <text evidence="12">The sequence shown here is derived from an EMBL/GenBank/DDBJ whole genome shotgun (WGS) entry which is preliminary data.</text>
</comment>
<protein>
    <submittedName>
        <fullName evidence="12">Putative alpha-1A adrenergic receptor-like</fullName>
    </submittedName>
</protein>
<dbReference type="CDD" id="cd00637">
    <property type="entry name" value="7tm_classA_rhodopsin-like"/>
    <property type="match status" value="1"/>
</dbReference>
<feature type="transmembrane region" description="Helical" evidence="10">
    <location>
        <begin position="198"/>
        <end position="221"/>
    </location>
</feature>
<feature type="transmembrane region" description="Helical" evidence="10">
    <location>
        <begin position="102"/>
        <end position="122"/>
    </location>
</feature>
<keyword evidence="8 9" id="KW-0807">Transducer</keyword>
<keyword evidence="6 10" id="KW-0472">Membrane</keyword>
<dbReference type="Gene3D" id="1.20.1070.10">
    <property type="entry name" value="Rhodopsin 7-helix transmembrane proteins"/>
    <property type="match status" value="1"/>
</dbReference>
<keyword evidence="5 9" id="KW-0297">G-protein coupled receptor</keyword>